<dbReference type="Gene3D" id="1.10.10.10">
    <property type="entry name" value="Winged helix-like DNA-binding domain superfamily/Winged helix DNA-binding domain"/>
    <property type="match status" value="1"/>
</dbReference>
<dbReference type="SUPFAM" id="SSF46785">
    <property type="entry name" value="Winged helix' DNA-binding domain"/>
    <property type="match status" value="1"/>
</dbReference>
<organism evidence="1 2">
    <name type="scientific">Streptomyces ferrugineus</name>
    <dbReference type="NCBI Taxonomy" id="1413221"/>
    <lineage>
        <taxon>Bacteria</taxon>
        <taxon>Bacillati</taxon>
        <taxon>Actinomycetota</taxon>
        <taxon>Actinomycetes</taxon>
        <taxon>Kitasatosporales</taxon>
        <taxon>Streptomycetaceae</taxon>
        <taxon>Streptomyces</taxon>
    </lineage>
</organism>
<dbReference type="AlphaFoldDB" id="A0A7M2SJF2"/>
<evidence type="ECO:0008006" key="3">
    <source>
        <dbReference type="Google" id="ProtNLM"/>
    </source>
</evidence>
<dbReference type="InterPro" id="IPR036390">
    <property type="entry name" value="WH_DNA-bd_sf"/>
</dbReference>
<gene>
    <name evidence="1" type="ORF">IM697_38455</name>
</gene>
<reference evidence="1 2" key="1">
    <citation type="submission" date="2020-10" db="EMBL/GenBank/DDBJ databases">
        <title>Streptomyces ferrugineus complate genome analysis.</title>
        <authorList>
            <person name="Anwar N."/>
        </authorList>
    </citation>
    <scope>NUCLEOTIDE SEQUENCE [LARGE SCALE GENOMIC DNA]</scope>
    <source>
        <strain evidence="1 2">CCTCC AA2014009</strain>
    </source>
</reference>
<dbReference type="KEGG" id="sfeu:IM697_38455"/>
<dbReference type="InterPro" id="IPR036388">
    <property type="entry name" value="WH-like_DNA-bd_sf"/>
</dbReference>
<protein>
    <recommendedName>
        <fullName evidence="3">Helix-turn-helix type 11 domain-containing protein</fullName>
    </recommendedName>
</protein>
<name>A0A7M2SJF2_9ACTN</name>
<dbReference type="Proteomes" id="UP000594205">
    <property type="component" value="Chromosome"/>
</dbReference>
<dbReference type="RefSeq" id="WP_194041245.1">
    <property type="nucleotide sequence ID" value="NZ_CP063373.1"/>
</dbReference>
<sequence length="92" mass="9952">MPDRNGTHTGTGRRHQAQLLELLRRHGPLSRRGLQNLSGLSRTTVYDEVTKLVAEGAVVIGGAPLAWRGRGRPVELLTLGTGTPDDEGDRES</sequence>
<keyword evidence="2" id="KW-1185">Reference proteome</keyword>
<evidence type="ECO:0000313" key="2">
    <source>
        <dbReference type="Proteomes" id="UP000594205"/>
    </source>
</evidence>
<dbReference type="EMBL" id="CP063373">
    <property type="protein sequence ID" value="QOV35865.1"/>
    <property type="molecule type" value="Genomic_DNA"/>
</dbReference>
<accession>A0A7M2SJF2</accession>
<evidence type="ECO:0000313" key="1">
    <source>
        <dbReference type="EMBL" id="QOV35865.1"/>
    </source>
</evidence>
<proteinExistence type="predicted"/>